<sequence>MSQSLGESSDDSNNLIKDIVQDLLSYDSVRQKRVFEYYFFRDASLSSPLMSTEGVANIQNVYTVWKSLNRDEPTITNIVFDGKTAVVHLTQNLCPSVFPFVRMKVPAMVTLHFKETEADSGLLKIYKEEDSWTLEGLISSVPLISYWYDNVVRVVMGKLFITAGDVIHSAVIQAQKMSLHGKEIQRLGQQLAQEKLDEYRAAFGPGSRLAIEGPNSHTTSHNDMPTISKPPGTN</sequence>
<proteinExistence type="predicted"/>
<feature type="compositionally biased region" description="Polar residues" evidence="1">
    <location>
        <begin position="215"/>
        <end position="234"/>
    </location>
</feature>
<organism evidence="3 4">
    <name type="scientific">Mortierella isabellina</name>
    <name type="common">Filamentous fungus</name>
    <name type="synonym">Umbelopsis isabellina</name>
    <dbReference type="NCBI Taxonomy" id="91625"/>
    <lineage>
        <taxon>Eukaryota</taxon>
        <taxon>Fungi</taxon>
        <taxon>Fungi incertae sedis</taxon>
        <taxon>Mucoromycota</taxon>
        <taxon>Mucoromycotina</taxon>
        <taxon>Umbelopsidomycetes</taxon>
        <taxon>Umbelopsidales</taxon>
        <taxon>Umbelopsidaceae</taxon>
        <taxon>Umbelopsis</taxon>
    </lineage>
</organism>
<dbReference type="OrthoDB" id="2344144at2759"/>
<gene>
    <name evidence="3" type="ORF">INT43_006335</name>
</gene>
<dbReference type="Proteomes" id="UP000654370">
    <property type="component" value="Unassembled WGS sequence"/>
</dbReference>
<evidence type="ECO:0000313" key="4">
    <source>
        <dbReference type="Proteomes" id="UP000654370"/>
    </source>
</evidence>
<evidence type="ECO:0000256" key="1">
    <source>
        <dbReference type="SAM" id="MobiDB-lite"/>
    </source>
</evidence>
<dbReference type="InterPro" id="IPR057514">
    <property type="entry name" value="NTF2_SigF"/>
</dbReference>
<keyword evidence="4" id="KW-1185">Reference proteome</keyword>
<name>A0A8H7Q104_MORIS</name>
<protein>
    <recommendedName>
        <fullName evidence="2">SigF-like NTF2-like domain-containing protein</fullName>
    </recommendedName>
</protein>
<comment type="caution">
    <text evidence="3">The sequence shown here is derived from an EMBL/GenBank/DDBJ whole genome shotgun (WGS) entry which is preliminary data.</text>
</comment>
<dbReference type="AlphaFoldDB" id="A0A8H7Q104"/>
<dbReference type="Pfam" id="PF24840">
    <property type="entry name" value="NTF2_SigF"/>
    <property type="match status" value="1"/>
</dbReference>
<dbReference type="PANTHER" id="PTHR35393:SF1">
    <property type="entry name" value="SNOAL-LIKE DOMAIN-CONTAINING PROTEIN"/>
    <property type="match status" value="1"/>
</dbReference>
<dbReference type="EMBL" id="JAEPQZ010000003">
    <property type="protein sequence ID" value="KAG2183330.1"/>
    <property type="molecule type" value="Genomic_DNA"/>
</dbReference>
<evidence type="ECO:0000313" key="3">
    <source>
        <dbReference type="EMBL" id="KAG2183330.1"/>
    </source>
</evidence>
<feature type="region of interest" description="Disordered" evidence="1">
    <location>
        <begin position="206"/>
        <end position="234"/>
    </location>
</feature>
<feature type="domain" description="SigF-like NTF2-like" evidence="2">
    <location>
        <begin position="16"/>
        <end position="166"/>
    </location>
</feature>
<reference evidence="3" key="1">
    <citation type="submission" date="2020-12" db="EMBL/GenBank/DDBJ databases">
        <title>Metabolic potential, ecology and presence of endohyphal bacteria is reflected in genomic diversity of Mucoromycotina.</title>
        <authorList>
            <person name="Muszewska A."/>
            <person name="Okrasinska A."/>
            <person name="Steczkiewicz K."/>
            <person name="Drgas O."/>
            <person name="Orlowska M."/>
            <person name="Perlinska-Lenart U."/>
            <person name="Aleksandrzak-Piekarczyk T."/>
            <person name="Szatraj K."/>
            <person name="Zielenkiewicz U."/>
            <person name="Pilsyk S."/>
            <person name="Malc E."/>
            <person name="Mieczkowski P."/>
            <person name="Kruszewska J.S."/>
            <person name="Biernat P."/>
            <person name="Pawlowska J."/>
        </authorList>
    </citation>
    <scope>NUCLEOTIDE SEQUENCE</scope>
    <source>
        <strain evidence="3">WA0000067209</strain>
    </source>
</reference>
<accession>A0A8H7Q104</accession>
<dbReference type="PANTHER" id="PTHR35393">
    <property type="entry name" value="CHROMOSOME 1, WHOLE GENOME SHOTGUN SEQUENCE"/>
    <property type="match status" value="1"/>
</dbReference>
<evidence type="ECO:0000259" key="2">
    <source>
        <dbReference type="Pfam" id="PF24840"/>
    </source>
</evidence>